<dbReference type="InterPro" id="IPR020846">
    <property type="entry name" value="MFS_dom"/>
</dbReference>
<feature type="transmembrane region" description="Helical" evidence="7">
    <location>
        <begin position="98"/>
        <end position="116"/>
    </location>
</feature>
<keyword evidence="10" id="KW-1185">Reference proteome</keyword>
<evidence type="ECO:0000256" key="7">
    <source>
        <dbReference type="SAM" id="Phobius"/>
    </source>
</evidence>
<dbReference type="PANTHER" id="PTHR23501:SF177">
    <property type="entry name" value="MAJOR FACILITATOR SUPERFAMILY (MFS) PROFILE DOMAIN-CONTAINING PROTEIN-RELATED"/>
    <property type="match status" value="1"/>
</dbReference>
<feature type="compositionally biased region" description="Polar residues" evidence="6">
    <location>
        <begin position="1"/>
        <end position="11"/>
    </location>
</feature>
<feature type="transmembrane region" description="Helical" evidence="7">
    <location>
        <begin position="289"/>
        <end position="309"/>
    </location>
</feature>
<keyword evidence="2" id="KW-0813">Transport</keyword>
<organism evidence="9 10">
    <name type="scientific">Lentithecium fluviatile CBS 122367</name>
    <dbReference type="NCBI Taxonomy" id="1168545"/>
    <lineage>
        <taxon>Eukaryota</taxon>
        <taxon>Fungi</taxon>
        <taxon>Dikarya</taxon>
        <taxon>Ascomycota</taxon>
        <taxon>Pezizomycotina</taxon>
        <taxon>Dothideomycetes</taxon>
        <taxon>Pleosporomycetidae</taxon>
        <taxon>Pleosporales</taxon>
        <taxon>Massarineae</taxon>
        <taxon>Lentitheciaceae</taxon>
        <taxon>Lentithecium</taxon>
    </lineage>
</organism>
<dbReference type="InterPro" id="IPR011701">
    <property type="entry name" value="MFS"/>
</dbReference>
<feature type="compositionally biased region" description="Basic and acidic residues" evidence="6">
    <location>
        <begin position="25"/>
        <end position="40"/>
    </location>
</feature>
<dbReference type="EMBL" id="MU005606">
    <property type="protein sequence ID" value="KAF2679050.1"/>
    <property type="molecule type" value="Genomic_DNA"/>
</dbReference>
<feature type="region of interest" description="Disordered" evidence="6">
    <location>
        <begin position="1"/>
        <end position="40"/>
    </location>
</feature>
<feature type="transmembrane region" description="Helical" evidence="7">
    <location>
        <begin position="330"/>
        <end position="347"/>
    </location>
</feature>
<proteinExistence type="predicted"/>
<comment type="subcellular location">
    <subcellularLocation>
        <location evidence="1">Membrane</location>
        <topology evidence="1">Multi-pass membrane protein</topology>
    </subcellularLocation>
</comment>
<evidence type="ECO:0000313" key="10">
    <source>
        <dbReference type="Proteomes" id="UP000799291"/>
    </source>
</evidence>
<protein>
    <submittedName>
        <fullName evidence="9">MFS gliotoxin efflux transporter glia</fullName>
    </submittedName>
</protein>
<dbReference type="PANTHER" id="PTHR23501">
    <property type="entry name" value="MAJOR FACILITATOR SUPERFAMILY"/>
    <property type="match status" value="1"/>
</dbReference>
<dbReference type="Gene3D" id="1.20.1250.20">
    <property type="entry name" value="MFS general substrate transporter like domains"/>
    <property type="match status" value="1"/>
</dbReference>
<feature type="transmembrane region" description="Helical" evidence="7">
    <location>
        <begin position="528"/>
        <end position="548"/>
    </location>
</feature>
<dbReference type="CDD" id="cd17502">
    <property type="entry name" value="MFS_Azr1_MDR_like"/>
    <property type="match status" value="1"/>
</dbReference>
<evidence type="ECO:0000256" key="1">
    <source>
        <dbReference type="ARBA" id="ARBA00004141"/>
    </source>
</evidence>
<feature type="transmembrane region" description="Helical" evidence="7">
    <location>
        <begin position="392"/>
        <end position="411"/>
    </location>
</feature>
<evidence type="ECO:0000256" key="3">
    <source>
        <dbReference type="ARBA" id="ARBA00022692"/>
    </source>
</evidence>
<dbReference type="OrthoDB" id="10021397at2759"/>
<feature type="transmembrane region" description="Helical" evidence="7">
    <location>
        <begin position="60"/>
        <end position="86"/>
    </location>
</feature>
<name>A0A6G1IM35_9PLEO</name>
<evidence type="ECO:0000256" key="5">
    <source>
        <dbReference type="ARBA" id="ARBA00023136"/>
    </source>
</evidence>
<dbReference type="SUPFAM" id="SSF103473">
    <property type="entry name" value="MFS general substrate transporter"/>
    <property type="match status" value="1"/>
</dbReference>
<dbReference type="GO" id="GO:0005886">
    <property type="term" value="C:plasma membrane"/>
    <property type="evidence" value="ECO:0007669"/>
    <property type="project" value="TreeGrafter"/>
</dbReference>
<evidence type="ECO:0000313" key="9">
    <source>
        <dbReference type="EMBL" id="KAF2679050.1"/>
    </source>
</evidence>
<feature type="domain" description="Major facilitator superfamily (MFS) profile" evidence="8">
    <location>
        <begin position="63"/>
        <end position="551"/>
    </location>
</feature>
<feature type="transmembrane region" description="Helical" evidence="7">
    <location>
        <begin position="367"/>
        <end position="385"/>
    </location>
</feature>
<feature type="transmembrane region" description="Helical" evidence="7">
    <location>
        <begin position="128"/>
        <end position="146"/>
    </location>
</feature>
<dbReference type="AlphaFoldDB" id="A0A6G1IM35"/>
<evidence type="ECO:0000256" key="4">
    <source>
        <dbReference type="ARBA" id="ARBA00022989"/>
    </source>
</evidence>
<keyword evidence="4 7" id="KW-1133">Transmembrane helix</keyword>
<evidence type="ECO:0000259" key="8">
    <source>
        <dbReference type="PROSITE" id="PS50850"/>
    </source>
</evidence>
<keyword evidence="3 7" id="KW-0812">Transmembrane</keyword>
<feature type="transmembrane region" description="Helical" evidence="7">
    <location>
        <begin position="190"/>
        <end position="212"/>
    </location>
</feature>
<dbReference type="Gene3D" id="1.20.1720.10">
    <property type="entry name" value="Multidrug resistance protein D"/>
    <property type="match status" value="1"/>
</dbReference>
<accession>A0A6G1IM35</accession>
<feature type="transmembrane region" description="Helical" evidence="7">
    <location>
        <begin position="218"/>
        <end position="236"/>
    </location>
</feature>
<evidence type="ECO:0000256" key="2">
    <source>
        <dbReference type="ARBA" id="ARBA00022448"/>
    </source>
</evidence>
<sequence>MSTPSPDSGSIKTAEAKASNPPGSTRKEHSTAGSLKEKQQDSIEALPADVEPEYITGIRLILIMFTIFISTLLIALEIGIIATAIPGITDEFHRLNDVGWYGSATFLVVAASSPMWGKLYKYLNVKWTYLASIAIFLVGSVVAAAAPNSESIIVGRALQGLGASGTLGGSLIVINYVAQPKRRPVLIGTWMSIFMVSTILGPIIGGAFTSGISWRWCFWINLPLGGPIVVLLLLFLRVPKHIKPAPATWKEIIFQLDLPGFTLLLAALVCLTLALQWGGQAKPWKDGSVIATLVLWVVLMIIFFMVEGFQGDRAMVPLKLLKPRMTWTNVLYSFTSNSALYQIMFYLPIYFQSIHGQSAIKSGVENLPFLAFFAFGAMVSGGIIGKTRHLQPYQLTSALLMVAGMALFYTLEVDSSQAMYVGAEVLFGFGIGLGNQIPMTAVQGFSKPEDVANNTGIMLMCQSSSGAYFIVIAQSIFANRMLQTLTSSSSGLDPAQVLNTGASDLQNVFSGADYDAVIGAYMVGIRDVFTCSLAGSCVAVLISLVIPFKRLPDHNAEKSGEMDKTEKVETL</sequence>
<dbReference type="Proteomes" id="UP000799291">
    <property type="component" value="Unassembled WGS sequence"/>
</dbReference>
<dbReference type="Pfam" id="PF07690">
    <property type="entry name" value="MFS_1"/>
    <property type="match status" value="1"/>
</dbReference>
<keyword evidence="5 7" id="KW-0472">Membrane</keyword>
<evidence type="ECO:0000256" key="6">
    <source>
        <dbReference type="SAM" id="MobiDB-lite"/>
    </source>
</evidence>
<gene>
    <name evidence="9" type="ORF">K458DRAFT_375448</name>
</gene>
<dbReference type="GO" id="GO:0022857">
    <property type="term" value="F:transmembrane transporter activity"/>
    <property type="evidence" value="ECO:0007669"/>
    <property type="project" value="InterPro"/>
</dbReference>
<dbReference type="PROSITE" id="PS50850">
    <property type="entry name" value="MFS"/>
    <property type="match status" value="1"/>
</dbReference>
<dbReference type="InterPro" id="IPR036259">
    <property type="entry name" value="MFS_trans_sf"/>
</dbReference>
<feature type="transmembrane region" description="Helical" evidence="7">
    <location>
        <begin position="256"/>
        <end position="277"/>
    </location>
</feature>
<feature type="transmembrane region" description="Helical" evidence="7">
    <location>
        <begin position="158"/>
        <end position="178"/>
    </location>
</feature>
<reference evidence="9" key="1">
    <citation type="journal article" date="2020" name="Stud. Mycol.">
        <title>101 Dothideomycetes genomes: a test case for predicting lifestyles and emergence of pathogens.</title>
        <authorList>
            <person name="Haridas S."/>
            <person name="Albert R."/>
            <person name="Binder M."/>
            <person name="Bloem J."/>
            <person name="Labutti K."/>
            <person name="Salamov A."/>
            <person name="Andreopoulos B."/>
            <person name="Baker S."/>
            <person name="Barry K."/>
            <person name="Bills G."/>
            <person name="Bluhm B."/>
            <person name="Cannon C."/>
            <person name="Castanera R."/>
            <person name="Culley D."/>
            <person name="Daum C."/>
            <person name="Ezra D."/>
            <person name="Gonzalez J."/>
            <person name="Henrissat B."/>
            <person name="Kuo A."/>
            <person name="Liang C."/>
            <person name="Lipzen A."/>
            <person name="Lutzoni F."/>
            <person name="Magnuson J."/>
            <person name="Mondo S."/>
            <person name="Nolan M."/>
            <person name="Ohm R."/>
            <person name="Pangilinan J."/>
            <person name="Park H.-J."/>
            <person name="Ramirez L."/>
            <person name="Alfaro M."/>
            <person name="Sun H."/>
            <person name="Tritt A."/>
            <person name="Yoshinaga Y."/>
            <person name="Zwiers L.-H."/>
            <person name="Turgeon B."/>
            <person name="Goodwin S."/>
            <person name="Spatafora J."/>
            <person name="Crous P."/>
            <person name="Grigoriev I."/>
        </authorList>
    </citation>
    <scope>NUCLEOTIDE SEQUENCE</scope>
    <source>
        <strain evidence="9">CBS 122367</strain>
    </source>
</reference>